<name>A0ABQ5H4L5_9ASTR</name>
<evidence type="ECO:0000313" key="2">
    <source>
        <dbReference type="Proteomes" id="UP001151760"/>
    </source>
</evidence>
<sequence length="77" mass="9233">MPQVRYCTTFVGLDKVTSVLGMIRLHRFPRHIFNNLISNKQCKEIWDNVELLMQGSGWTIQQRMEDLFVEFERFRAI</sequence>
<gene>
    <name evidence="1" type="ORF">Tco_1057155</name>
</gene>
<reference evidence="1" key="1">
    <citation type="journal article" date="2022" name="Int. J. Mol. Sci.">
        <title>Draft Genome of Tanacetum Coccineum: Genomic Comparison of Closely Related Tanacetum-Family Plants.</title>
        <authorList>
            <person name="Yamashiro T."/>
            <person name="Shiraishi A."/>
            <person name="Nakayama K."/>
            <person name="Satake H."/>
        </authorList>
    </citation>
    <scope>NUCLEOTIDE SEQUENCE</scope>
</reference>
<keyword evidence="2" id="KW-1185">Reference proteome</keyword>
<accession>A0ABQ5H4L5</accession>
<reference evidence="1" key="2">
    <citation type="submission" date="2022-01" db="EMBL/GenBank/DDBJ databases">
        <authorList>
            <person name="Yamashiro T."/>
            <person name="Shiraishi A."/>
            <person name="Satake H."/>
            <person name="Nakayama K."/>
        </authorList>
    </citation>
    <scope>NUCLEOTIDE SEQUENCE</scope>
</reference>
<protein>
    <submittedName>
        <fullName evidence="1">Uncharacterized protein</fullName>
    </submittedName>
</protein>
<organism evidence="1 2">
    <name type="scientific">Tanacetum coccineum</name>
    <dbReference type="NCBI Taxonomy" id="301880"/>
    <lineage>
        <taxon>Eukaryota</taxon>
        <taxon>Viridiplantae</taxon>
        <taxon>Streptophyta</taxon>
        <taxon>Embryophyta</taxon>
        <taxon>Tracheophyta</taxon>
        <taxon>Spermatophyta</taxon>
        <taxon>Magnoliopsida</taxon>
        <taxon>eudicotyledons</taxon>
        <taxon>Gunneridae</taxon>
        <taxon>Pentapetalae</taxon>
        <taxon>asterids</taxon>
        <taxon>campanulids</taxon>
        <taxon>Asterales</taxon>
        <taxon>Asteraceae</taxon>
        <taxon>Asteroideae</taxon>
        <taxon>Anthemideae</taxon>
        <taxon>Anthemidinae</taxon>
        <taxon>Tanacetum</taxon>
    </lineage>
</organism>
<dbReference type="Proteomes" id="UP001151760">
    <property type="component" value="Unassembled WGS sequence"/>
</dbReference>
<comment type="caution">
    <text evidence="1">The sequence shown here is derived from an EMBL/GenBank/DDBJ whole genome shotgun (WGS) entry which is preliminary data.</text>
</comment>
<dbReference type="EMBL" id="BQNB010019203">
    <property type="protein sequence ID" value="GJT82813.1"/>
    <property type="molecule type" value="Genomic_DNA"/>
</dbReference>
<proteinExistence type="predicted"/>
<evidence type="ECO:0000313" key="1">
    <source>
        <dbReference type="EMBL" id="GJT82813.1"/>
    </source>
</evidence>